<gene>
    <name evidence="1" type="ORF">BGTH12_LOCUS1869</name>
</gene>
<sequence length="187" mass="20827">MIIIPANDTDFYPYIRIPYSYSLLISPTRITFSCPIPGRVTVLLLPLIRPSLFHAKPALDSAGYRQLPAYKPSHGSLINFGSLENYRTQARTALNQRTLPEVSITVLESIISSQWQGIQVLYKSQAAQPRYFWHKLPGDSRDNIVTKYILVIDILGNISGLMANTASTTIRTPVTVANSHMCYIASG</sequence>
<dbReference type="Proteomes" id="UP000683417">
    <property type="component" value="Unassembled WGS sequence"/>
</dbReference>
<organism evidence="1 2">
    <name type="scientific">Blumeria graminis f. sp. triticale</name>
    <dbReference type="NCBI Taxonomy" id="1689686"/>
    <lineage>
        <taxon>Eukaryota</taxon>
        <taxon>Fungi</taxon>
        <taxon>Dikarya</taxon>
        <taxon>Ascomycota</taxon>
        <taxon>Pezizomycotina</taxon>
        <taxon>Leotiomycetes</taxon>
        <taxon>Erysiphales</taxon>
        <taxon>Erysiphaceae</taxon>
        <taxon>Blumeria</taxon>
    </lineage>
</organism>
<evidence type="ECO:0000313" key="2">
    <source>
        <dbReference type="Proteomes" id="UP000683417"/>
    </source>
</evidence>
<evidence type="ECO:0000313" key="1">
    <source>
        <dbReference type="EMBL" id="CAD6500511.1"/>
    </source>
</evidence>
<reference evidence="1" key="1">
    <citation type="submission" date="2020-10" db="EMBL/GenBank/DDBJ databases">
        <authorList>
            <person name="Muller C M."/>
        </authorList>
    </citation>
    <scope>NUCLEOTIDE SEQUENCE</scope>
    <source>
        <strain evidence="1">THUN-12</strain>
    </source>
</reference>
<dbReference type="AlphaFoldDB" id="A0A9W4GD99"/>
<protein>
    <submittedName>
        <fullName evidence="1">BgTH12-06221</fullName>
    </submittedName>
</protein>
<name>A0A9W4GD99_BLUGR</name>
<comment type="caution">
    <text evidence="1">The sequence shown here is derived from an EMBL/GenBank/DDBJ whole genome shotgun (WGS) entry which is preliminary data.</text>
</comment>
<accession>A0A9W4GD99</accession>
<dbReference type="EMBL" id="CAJHIT010000004">
    <property type="protein sequence ID" value="CAD6500511.1"/>
    <property type="molecule type" value="Genomic_DNA"/>
</dbReference>
<proteinExistence type="predicted"/>